<comment type="subcellular location">
    <subcellularLocation>
        <location evidence="1">Membrane</location>
    </subcellularLocation>
</comment>
<dbReference type="PANTHER" id="PTHR24092">
    <property type="entry name" value="PROBABLE PHOSPHOLIPID-TRANSPORTING ATPASE"/>
    <property type="match status" value="1"/>
</dbReference>
<dbReference type="Gene3D" id="1.20.1110.10">
    <property type="entry name" value="Calcium-transporting ATPase, transmembrane domain"/>
    <property type="match status" value="1"/>
</dbReference>
<evidence type="ECO:0000256" key="2">
    <source>
        <dbReference type="ARBA" id="ARBA00022692"/>
    </source>
</evidence>
<accession>A0ABR3MB91</accession>
<evidence type="ECO:0000256" key="1">
    <source>
        <dbReference type="ARBA" id="ARBA00004370"/>
    </source>
</evidence>
<protein>
    <submittedName>
        <fullName evidence="5">Uncharacterized protein</fullName>
    </submittedName>
</protein>
<dbReference type="Gene3D" id="3.40.50.1000">
    <property type="entry name" value="HAD superfamily/HAD-like"/>
    <property type="match status" value="1"/>
</dbReference>
<name>A0ABR3MB91_9TELE</name>
<dbReference type="SUPFAM" id="SSF56784">
    <property type="entry name" value="HAD-like"/>
    <property type="match status" value="1"/>
</dbReference>
<keyword evidence="3" id="KW-1133">Transmembrane helix</keyword>
<evidence type="ECO:0000256" key="4">
    <source>
        <dbReference type="ARBA" id="ARBA00023136"/>
    </source>
</evidence>
<evidence type="ECO:0000313" key="5">
    <source>
        <dbReference type="EMBL" id="KAL1262355.1"/>
    </source>
</evidence>
<dbReference type="PROSITE" id="PS00154">
    <property type="entry name" value="ATPASE_E1_E2"/>
    <property type="match status" value="1"/>
</dbReference>
<proteinExistence type="predicted"/>
<gene>
    <name evidence="5" type="ORF">QQF64_007620</name>
</gene>
<dbReference type="Gene3D" id="3.40.1110.10">
    <property type="entry name" value="Calcium-transporting ATPase, cytoplasmic domain N"/>
    <property type="match status" value="1"/>
</dbReference>
<comment type="caution">
    <text evidence="5">The sequence shown here is derived from an EMBL/GenBank/DDBJ whole genome shotgun (WGS) entry which is preliminary data.</text>
</comment>
<keyword evidence="6" id="KW-1185">Reference proteome</keyword>
<dbReference type="InterPro" id="IPR023299">
    <property type="entry name" value="ATPase_P-typ_cyto_dom_N"/>
</dbReference>
<dbReference type="InterPro" id="IPR018303">
    <property type="entry name" value="ATPase_P-typ_P_site"/>
</dbReference>
<dbReference type="InterPro" id="IPR023214">
    <property type="entry name" value="HAD_sf"/>
</dbReference>
<keyword evidence="2" id="KW-0812">Transmembrane</keyword>
<dbReference type="Proteomes" id="UP001558613">
    <property type="component" value="Unassembled WGS sequence"/>
</dbReference>
<sequence length="248" mass="27851">MIPVSLYVSIELVKMGQIFLSLKMWELYDEELDSRVQCRALNITEDLGQIQYVFSDKTGTLTENKMVFRRCTVMGTEYCHEENAARLAVVSGANEEEEVTIYQQTKLPPLFPLEELQDVHTGDKNHANTQVSAANRHRSKVAAGAQSDMAFSSPLPYFLKQETVVVPDRKLMLEVDRQMASIQTGPYLDFFLALAICNTVVVSSAMAQRQRVRANATDLAGAERVGDSDHRTKMLCVNNNNNKDQPTI</sequence>
<reference evidence="5 6" key="1">
    <citation type="submission" date="2023-09" db="EMBL/GenBank/DDBJ databases">
        <authorList>
            <person name="Wang M."/>
        </authorList>
    </citation>
    <scope>NUCLEOTIDE SEQUENCE [LARGE SCALE GENOMIC DNA]</scope>
    <source>
        <strain evidence="5">GT-2023</strain>
        <tissue evidence="5">Liver</tissue>
    </source>
</reference>
<dbReference type="PANTHER" id="PTHR24092:SF79">
    <property type="entry name" value="PHOSPHOLIPID-TRANSPORTING ATPASE VB"/>
    <property type="match status" value="1"/>
</dbReference>
<evidence type="ECO:0000256" key="3">
    <source>
        <dbReference type="ARBA" id="ARBA00022989"/>
    </source>
</evidence>
<evidence type="ECO:0000313" key="6">
    <source>
        <dbReference type="Proteomes" id="UP001558613"/>
    </source>
</evidence>
<organism evidence="5 6">
    <name type="scientific">Cirrhinus molitorella</name>
    <name type="common">mud carp</name>
    <dbReference type="NCBI Taxonomy" id="172907"/>
    <lineage>
        <taxon>Eukaryota</taxon>
        <taxon>Metazoa</taxon>
        <taxon>Chordata</taxon>
        <taxon>Craniata</taxon>
        <taxon>Vertebrata</taxon>
        <taxon>Euteleostomi</taxon>
        <taxon>Actinopterygii</taxon>
        <taxon>Neopterygii</taxon>
        <taxon>Teleostei</taxon>
        <taxon>Ostariophysi</taxon>
        <taxon>Cypriniformes</taxon>
        <taxon>Cyprinidae</taxon>
        <taxon>Labeoninae</taxon>
        <taxon>Labeonini</taxon>
        <taxon>Cirrhinus</taxon>
    </lineage>
</organism>
<keyword evidence="4" id="KW-0472">Membrane</keyword>
<dbReference type="EMBL" id="JAYMGO010000014">
    <property type="protein sequence ID" value="KAL1262355.1"/>
    <property type="molecule type" value="Genomic_DNA"/>
</dbReference>
<dbReference type="InterPro" id="IPR036412">
    <property type="entry name" value="HAD-like_sf"/>
</dbReference>